<keyword evidence="1" id="KW-0802">TPR repeat</keyword>
<feature type="domain" description="SPOR" evidence="4">
    <location>
        <begin position="342"/>
        <end position="427"/>
    </location>
</feature>
<keyword evidence="6" id="KW-1185">Reference proteome</keyword>
<name>A0A5A7N7L5_9PROT</name>
<dbReference type="SMART" id="SM00028">
    <property type="entry name" value="TPR"/>
    <property type="match status" value="3"/>
</dbReference>
<dbReference type="Proteomes" id="UP000324996">
    <property type="component" value="Unassembled WGS sequence"/>
</dbReference>
<dbReference type="InterPro" id="IPR052384">
    <property type="entry name" value="TMTC_O-mannosyltransferase"/>
</dbReference>
<dbReference type="PROSITE" id="PS51724">
    <property type="entry name" value="SPOR"/>
    <property type="match status" value="1"/>
</dbReference>
<feature type="repeat" description="TPR" evidence="1">
    <location>
        <begin position="81"/>
        <end position="114"/>
    </location>
</feature>
<dbReference type="SUPFAM" id="SSF48452">
    <property type="entry name" value="TPR-like"/>
    <property type="match status" value="1"/>
</dbReference>
<evidence type="ECO:0000313" key="6">
    <source>
        <dbReference type="Proteomes" id="UP000324996"/>
    </source>
</evidence>
<protein>
    <recommendedName>
        <fullName evidence="4">SPOR domain-containing protein</fullName>
    </recommendedName>
</protein>
<feature type="compositionally biased region" description="Basic and acidic residues" evidence="2">
    <location>
        <begin position="289"/>
        <end position="300"/>
    </location>
</feature>
<dbReference type="PROSITE" id="PS50005">
    <property type="entry name" value="TPR"/>
    <property type="match status" value="2"/>
</dbReference>
<evidence type="ECO:0000259" key="4">
    <source>
        <dbReference type="PROSITE" id="PS51724"/>
    </source>
</evidence>
<dbReference type="Gene3D" id="3.30.70.1070">
    <property type="entry name" value="Sporulation related repeat"/>
    <property type="match status" value="1"/>
</dbReference>
<reference evidence="5 6" key="1">
    <citation type="submission" date="2019-09" db="EMBL/GenBank/DDBJ databases">
        <title>NBRP : Genome information of microbial organism related human and environment.</title>
        <authorList>
            <person name="Hattori M."/>
            <person name="Oshima K."/>
            <person name="Inaba H."/>
            <person name="Suda W."/>
            <person name="Sakamoto M."/>
            <person name="Iino T."/>
            <person name="Kitahara M."/>
            <person name="Oshida Y."/>
            <person name="Iida T."/>
            <person name="Kudo T."/>
            <person name="Itoh T."/>
            <person name="Ohkuma M."/>
        </authorList>
    </citation>
    <scope>NUCLEOTIDE SEQUENCE [LARGE SCALE GENOMIC DNA]</scope>
    <source>
        <strain evidence="5 6">Q-1</strain>
    </source>
</reference>
<comment type="caution">
    <text evidence="5">The sequence shown here is derived from an EMBL/GenBank/DDBJ whole genome shotgun (WGS) entry which is preliminary data.</text>
</comment>
<dbReference type="RefSeq" id="WP_042084328.1">
    <property type="nucleotide sequence ID" value="NZ_BKCN01000002.1"/>
</dbReference>
<gene>
    <name evidence="5" type="ORF">JCM17846_06780</name>
</gene>
<dbReference type="Pfam" id="PF05036">
    <property type="entry name" value="SPOR"/>
    <property type="match status" value="1"/>
</dbReference>
<dbReference type="InterPro" id="IPR007730">
    <property type="entry name" value="SPOR-like_dom"/>
</dbReference>
<feature type="signal peptide" evidence="3">
    <location>
        <begin position="1"/>
        <end position="22"/>
    </location>
</feature>
<dbReference type="GO" id="GO:0042834">
    <property type="term" value="F:peptidoglycan binding"/>
    <property type="evidence" value="ECO:0007669"/>
    <property type="project" value="InterPro"/>
</dbReference>
<dbReference type="PANTHER" id="PTHR44216:SF3">
    <property type="entry name" value="PROTEIN O-MANNOSYL-TRANSFERASE TMTC2"/>
    <property type="match status" value="1"/>
</dbReference>
<dbReference type="PROSITE" id="PS51257">
    <property type="entry name" value="PROKAR_LIPOPROTEIN"/>
    <property type="match status" value="1"/>
</dbReference>
<evidence type="ECO:0000256" key="2">
    <source>
        <dbReference type="SAM" id="MobiDB-lite"/>
    </source>
</evidence>
<feature type="region of interest" description="Disordered" evidence="2">
    <location>
        <begin position="282"/>
        <end position="342"/>
    </location>
</feature>
<dbReference type="Pfam" id="PF14559">
    <property type="entry name" value="TPR_19"/>
    <property type="match status" value="1"/>
</dbReference>
<keyword evidence="3" id="KW-0732">Signal</keyword>
<dbReference type="GO" id="GO:0000030">
    <property type="term" value="F:mannosyltransferase activity"/>
    <property type="evidence" value="ECO:0007669"/>
    <property type="project" value="TreeGrafter"/>
</dbReference>
<dbReference type="Gene3D" id="1.25.40.10">
    <property type="entry name" value="Tetratricopeptide repeat domain"/>
    <property type="match status" value="1"/>
</dbReference>
<evidence type="ECO:0000313" key="5">
    <source>
        <dbReference type="EMBL" id="GER02996.1"/>
    </source>
</evidence>
<dbReference type="InterPro" id="IPR011990">
    <property type="entry name" value="TPR-like_helical_dom_sf"/>
</dbReference>
<dbReference type="InterPro" id="IPR036680">
    <property type="entry name" value="SPOR-like_sf"/>
</dbReference>
<dbReference type="GO" id="GO:0035269">
    <property type="term" value="P:protein O-linked glycosylation via mannose"/>
    <property type="evidence" value="ECO:0007669"/>
    <property type="project" value="TreeGrafter"/>
</dbReference>
<dbReference type="InterPro" id="IPR019734">
    <property type="entry name" value="TPR_rpt"/>
</dbReference>
<dbReference type="PANTHER" id="PTHR44216">
    <property type="entry name" value="PROTEIN O-MANNOSYL-TRANSFERASE TMTC2"/>
    <property type="match status" value="1"/>
</dbReference>
<accession>A0A5A7N7L5</accession>
<dbReference type="AlphaFoldDB" id="A0A5A7N7L5"/>
<feature type="repeat" description="TPR" evidence="1">
    <location>
        <begin position="47"/>
        <end position="80"/>
    </location>
</feature>
<dbReference type="EMBL" id="BKCN01000002">
    <property type="protein sequence ID" value="GER02996.1"/>
    <property type="molecule type" value="Genomic_DNA"/>
</dbReference>
<organism evidence="5 6">
    <name type="scientific">Iodidimonas nitroreducens</name>
    <dbReference type="NCBI Taxonomy" id="1236968"/>
    <lineage>
        <taxon>Bacteria</taxon>
        <taxon>Pseudomonadati</taxon>
        <taxon>Pseudomonadota</taxon>
        <taxon>Alphaproteobacteria</taxon>
        <taxon>Iodidimonadales</taxon>
        <taxon>Iodidimonadaceae</taxon>
        <taxon>Iodidimonas</taxon>
    </lineage>
</organism>
<feature type="chain" id="PRO_5022722435" description="SPOR domain-containing protein" evidence="3">
    <location>
        <begin position="23"/>
        <end position="442"/>
    </location>
</feature>
<evidence type="ECO:0000256" key="3">
    <source>
        <dbReference type="SAM" id="SignalP"/>
    </source>
</evidence>
<proteinExistence type="predicted"/>
<sequence>MMNRGLLKLALWLMLLLSALMAGGCASQSARMDRDEGVRAGIDDMNAPRLKRLGDRFQKAGDLQSALQFYRQAQLKAPNDPDIDTALGEIFLAIGERERARTALEQALLKKPDHEAATLALAGLLIGDGQFDRSEKLILKLHDAGRDSARSYNLLAVSLDLKAQHDAARLAYAEGLLRAPDDADILSNLALSMALSGEYAAARDLLQATDRPEANSRVVDENLALIAAMEGRPDEAQRLAVKALNAEQARRNAPFYARLGDLSGRALASAVFLGQLPYDDGAKEAASPEIDRSETDRSEIDSPEINGSAEVKLDPPKKPVPIAPEKKPEPAPASVKPAKTTSEAVPEYHLQLGTFSSLERVEKAWSLVNALPTLAGFKPYYAEGRFKDLKTVWRLLTGPVKGYSAGKAICAELHEQSAECTVMPFVENLKPLEVTENIGLQP</sequence>
<evidence type="ECO:0000256" key="1">
    <source>
        <dbReference type="PROSITE-ProRule" id="PRU00339"/>
    </source>
</evidence>